<evidence type="ECO:0000256" key="4">
    <source>
        <dbReference type="ARBA" id="ARBA00022692"/>
    </source>
</evidence>
<comment type="subcellular location">
    <subcellularLocation>
        <location evidence="1">Membrane</location>
        <topology evidence="1">Multi-pass membrane protein</topology>
    </subcellularLocation>
</comment>
<dbReference type="InterPro" id="IPR003362">
    <property type="entry name" value="Bact_transf"/>
</dbReference>
<keyword evidence="5" id="KW-1133">Transmembrane helix</keyword>
<dbReference type="RefSeq" id="WP_008293715.1">
    <property type="nucleotide sequence ID" value="NZ_CM002299.1"/>
</dbReference>
<keyword evidence="6" id="KW-0472">Membrane</keyword>
<dbReference type="Proteomes" id="UP000019205">
    <property type="component" value="Chromosome"/>
</dbReference>
<comment type="caution">
    <text evidence="8">The sequence shown here is derived from an EMBL/GenBank/DDBJ whole genome shotgun (WGS) entry which is preliminary data.</text>
</comment>
<protein>
    <submittedName>
        <fullName evidence="8">Exopolysaccharide biosynthesis polyprenyl glycosylphosphotransferase</fullName>
    </submittedName>
</protein>
<sequence length="233" mass="26162">MSILMTRPGDAITAGTQLLASSYTGWLRDAHDGVYAALKRGIDLIVSTSALLILAPLLIATAIAVKCESPGPVLFSQTRIGRRGRPFKCWKFRSMYTDAEARKAELQRQNEMEGGTTFKMKRDPRITRIGRFIRKASIDELPQLWNVWVGEMSLVGPRPPVPAEVAQYTAMDRLRLSVKPGITCIWQVSGRSDIPFEQQVQLDIRYIYERSLWLDIRLLVATVPAVLLARGAY</sequence>
<feature type="domain" description="Bacterial sugar transferase" evidence="7">
    <location>
        <begin position="39"/>
        <end position="227"/>
    </location>
</feature>
<keyword evidence="9" id="KW-1185">Reference proteome</keyword>
<name>A4AB93_9GAMM</name>
<dbReference type="STRING" id="314285.KT71_06469"/>
<dbReference type="HOGENOM" id="CLU_024920_1_0_6"/>
<gene>
    <name evidence="8" type="ORF">KT71_06469</name>
</gene>
<evidence type="ECO:0000256" key="2">
    <source>
        <dbReference type="ARBA" id="ARBA00006464"/>
    </source>
</evidence>
<evidence type="ECO:0000313" key="9">
    <source>
        <dbReference type="Proteomes" id="UP000019205"/>
    </source>
</evidence>
<organism evidence="8 9">
    <name type="scientific">Congregibacter litoralis KT71</name>
    <dbReference type="NCBI Taxonomy" id="314285"/>
    <lineage>
        <taxon>Bacteria</taxon>
        <taxon>Pseudomonadati</taxon>
        <taxon>Pseudomonadota</taxon>
        <taxon>Gammaproteobacteria</taxon>
        <taxon>Cellvibrionales</taxon>
        <taxon>Halieaceae</taxon>
        <taxon>Congregibacter</taxon>
    </lineage>
</organism>
<dbReference type="InterPro" id="IPR017475">
    <property type="entry name" value="EPS_sugar_tfrase"/>
</dbReference>
<dbReference type="Pfam" id="PF02397">
    <property type="entry name" value="Bac_transf"/>
    <property type="match status" value="1"/>
</dbReference>
<keyword evidence="3 8" id="KW-0808">Transferase</keyword>
<dbReference type="OrthoDB" id="9808602at2"/>
<comment type="similarity">
    <text evidence="2">Belongs to the bacterial sugar transferase family.</text>
</comment>
<keyword evidence="4" id="KW-0812">Transmembrane</keyword>
<reference evidence="8 9" key="2">
    <citation type="journal article" date="2009" name="PLoS ONE">
        <title>The photosynthetic apparatus and its regulation in the aerobic gammaproteobacterium Congregibacter litoralis gen. nov., sp. nov.</title>
        <authorList>
            <person name="Spring S."/>
            <person name="Lunsdorf H."/>
            <person name="Fuchs B.M."/>
            <person name="Tindall B.J."/>
        </authorList>
    </citation>
    <scope>NUCLEOTIDE SEQUENCE [LARGE SCALE GENOMIC DNA]</scope>
    <source>
        <strain evidence="8">KT71</strain>
    </source>
</reference>
<dbReference type="eggNOG" id="COG2148">
    <property type="taxonomic scope" value="Bacteria"/>
</dbReference>
<dbReference type="GO" id="GO:0016020">
    <property type="term" value="C:membrane"/>
    <property type="evidence" value="ECO:0007669"/>
    <property type="project" value="UniProtKB-SubCell"/>
</dbReference>
<evidence type="ECO:0000256" key="6">
    <source>
        <dbReference type="ARBA" id="ARBA00023136"/>
    </source>
</evidence>
<dbReference type="PANTHER" id="PTHR30576">
    <property type="entry name" value="COLANIC BIOSYNTHESIS UDP-GLUCOSE LIPID CARRIER TRANSFERASE"/>
    <property type="match status" value="1"/>
</dbReference>
<evidence type="ECO:0000313" key="8">
    <source>
        <dbReference type="EMBL" id="EAQ96647.1"/>
    </source>
</evidence>
<evidence type="ECO:0000259" key="7">
    <source>
        <dbReference type="Pfam" id="PF02397"/>
    </source>
</evidence>
<reference evidence="8 9" key="1">
    <citation type="journal article" date="2007" name="Proc. Natl. Acad. Sci. U.S.A.">
        <title>Characterization of a marine gammaproteobacterium capable of aerobic anoxygenic photosynthesis.</title>
        <authorList>
            <person name="Fuchs B.M."/>
            <person name="Spring S."/>
            <person name="Teeling H."/>
            <person name="Quast C."/>
            <person name="Wulf J."/>
            <person name="Schattenhofer M."/>
            <person name="Yan S."/>
            <person name="Ferriera S."/>
            <person name="Johnson J."/>
            <person name="Glockner F.O."/>
            <person name="Amann R."/>
        </authorList>
    </citation>
    <scope>NUCLEOTIDE SEQUENCE [LARGE SCALE GENOMIC DNA]</scope>
    <source>
        <strain evidence="8">KT71</strain>
    </source>
</reference>
<evidence type="ECO:0000256" key="1">
    <source>
        <dbReference type="ARBA" id="ARBA00004141"/>
    </source>
</evidence>
<accession>A4AB93</accession>
<dbReference type="GO" id="GO:0016780">
    <property type="term" value="F:phosphotransferase activity, for other substituted phosphate groups"/>
    <property type="evidence" value="ECO:0007669"/>
    <property type="project" value="TreeGrafter"/>
</dbReference>
<dbReference type="PANTHER" id="PTHR30576:SF10">
    <property type="entry name" value="SLL5057 PROTEIN"/>
    <property type="match status" value="1"/>
</dbReference>
<dbReference type="EMBL" id="AAOA02000004">
    <property type="protein sequence ID" value="EAQ96647.1"/>
    <property type="molecule type" value="Genomic_DNA"/>
</dbReference>
<evidence type="ECO:0000256" key="5">
    <source>
        <dbReference type="ARBA" id="ARBA00022989"/>
    </source>
</evidence>
<dbReference type="NCBIfam" id="TIGR03025">
    <property type="entry name" value="EPS_sugtrans"/>
    <property type="match status" value="1"/>
</dbReference>
<proteinExistence type="inferred from homology"/>
<dbReference type="AlphaFoldDB" id="A4AB93"/>
<evidence type="ECO:0000256" key="3">
    <source>
        <dbReference type="ARBA" id="ARBA00022679"/>
    </source>
</evidence>